<dbReference type="Pfam" id="PF04046">
    <property type="entry name" value="PSP"/>
    <property type="match status" value="1"/>
</dbReference>
<reference evidence="3" key="1">
    <citation type="submission" date="2022-10" db="EMBL/GenBank/DDBJ databases">
        <authorList>
            <person name="Chen Y."/>
            <person name="Dougan E. K."/>
            <person name="Chan C."/>
            <person name="Rhodes N."/>
            <person name="Thang M."/>
        </authorList>
    </citation>
    <scope>NUCLEOTIDE SEQUENCE</scope>
</reference>
<feature type="region of interest" description="Disordered" evidence="1">
    <location>
        <begin position="529"/>
        <end position="556"/>
    </location>
</feature>
<feature type="compositionally biased region" description="Basic and acidic residues" evidence="1">
    <location>
        <begin position="1"/>
        <end position="36"/>
    </location>
</feature>
<dbReference type="Proteomes" id="UP001152797">
    <property type="component" value="Unassembled WGS sequence"/>
</dbReference>
<feature type="compositionally biased region" description="Basic residues" evidence="1">
    <location>
        <begin position="37"/>
        <end position="53"/>
    </location>
</feature>
<feature type="domain" description="PSP proline-rich" evidence="2">
    <location>
        <begin position="328"/>
        <end position="381"/>
    </location>
</feature>
<feature type="region of interest" description="Disordered" evidence="1">
    <location>
        <begin position="756"/>
        <end position="789"/>
    </location>
</feature>
<comment type="caution">
    <text evidence="3">The sequence shown here is derived from an EMBL/GenBank/DDBJ whole genome shotgun (WGS) entry which is preliminary data.</text>
</comment>
<feature type="compositionally biased region" description="Gly residues" evidence="1">
    <location>
        <begin position="545"/>
        <end position="556"/>
    </location>
</feature>
<proteinExistence type="predicted"/>
<feature type="compositionally biased region" description="Basic residues" evidence="1">
    <location>
        <begin position="79"/>
        <end position="89"/>
    </location>
</feature>
<feature type="compositionally biased region" description="Basic and acidic residues" evidence="1">
    <location>
        <begin position="130"/>
        <end position="142"/>
    </location>
</feature>
<dbReference type="InterPro" id="IPR007180">
    <property type="entry name" value="DUF382"/>
</dbReference>
<name>A0A9P1D120_9DINO</name>
<accession>A0A9P1D120</accession>
<feature type="compositionally biased region" description="Basic residues" evidence="1">
    <location>
        <begin position="773"/>
        <end position="789"/>
    </location>
</feature>
<keyword evidence="5" id="KW-1185">Reference proteome</keyword>
<dbReference type="InterPro" id="IPR006568">
    <property type="entry name" value="PSP_pro-rich"/>
</dbReference>
<feature type="compositionally biased region" description="Acidic residues" evidence="1">
    <location>
        <begin position="162"/>
        <end position="171"/>
    </location>
</feature>
<dbReference type="EMBL" id="CAMXCT030002868">
    <property type="protein sequence ID" value="CAL4788293.1"/>
    <property type="molecule type" value="Genomic_DNA"/>
</dbReference>
<reference evidence="4 5" key="2">
    <citation type="submission" date="2024-05" db="EMBL/GenBank/DDBJ databases">
        <authorList>
            <person name="Chen Y."/>
            <person name="Shah S."/>
            <person name="Dougan E. K."/>
            <person name="Thang M."/>
            <person name="Chan C."/>
        </authorList>
    </citation>
    <scope>NUCLEOTIDE SEQUENCE [LARGE SCALE GENOMIC DNA]</scope>
</reference>
<gene>
    <name evidence="3" type="ORF">C1SCF055_LOCUS27059</name>
</gene>
<feature type="compositionally biased region" description="Acidic residues" evidence="1">
    <location>
        <begin position="431"/>
        <end position="441"/>
    </location>
</feature>
<dbReference type="OrthoDB" id="10260794at2759"/>
<feature type="region of interest" description="Disordered" evidence="1">
    <location>
        <begin position="616"/>
        <end position="646"/>
    </location>
</feature>
<feature type="region of interest" description="Disordered" evidence="1">
    <location>
        <begin position="479"/>
        <end position="499"/>
    </location>
</feature>
<evidence type="ECO:0000313" key="3">
    <source>
        <dbReference type="EMBL" id="CAI4000981.1"/>
    </source>
</evidence>
<evidence type="ECO:0000313" key="5">
    <source>
        <dbReference type="Proteomes" id="UP001152797"/>
    </source>
</evidence>
<dbReference type="PANTHER" id="PTHR12785:SF6">
    <property type="entry name" value="SPLICING FACTOR 3B SUBUNIT 2"/>
    <property type="match status" value="1"/>
</dbReference>
<organism evidence="3">
    <name type="scientific">Cladocopium goreaui</name>
    <dbReference type="NCBI Taxonomy" id="2562237"/>
    <lineage>
        <taxon>Eukaryota</taxon>
        <taxon>Sar</taxon>
        <taxon>Alveolata</taxon>
        <taxon>Dinophyceae</taxon>
        <taxon>Suessiales</taxon>
        <taxon>Symbiodiniaceae</taxon>
        <taxon>Cladocopium</taxon>
    </lineage>
</organism>
<protein>
    <submittedName>
        <fullName evidence="4">Splicing factor 3B subunit 2</fullName>
    </submittedName>
</protein>
<dbReference type="GO" id="GO:0005634">
    <property type="term" value="C:nucleus"/>
    <property type="evidence" value="ECO:0007669"/>
    <property type="project" value="InterPro"/>
</dbReference>
<dbReference type="PANTHER" id="PTHR12785">
    <property type="entry name" value="SPLICING FACTOR 3B"/>
    <property type="match status" value="1"/>
</dbReference>
<feature type="compositionally biased region" description="Polar residues" evidence="1">
    <location>
        <begin position="482"/>
        <end position="493"/>
    </location>
</feature>
<dbReference type="InterPro" id="IPR052584">
    <property type="entry name" value="U2_snRNP_Complex_Component"/>
</dbReference>
<dbReference type="EMBL" id="CAMXCT020002868">
    <property type="protein sequence ID" value="CAL1154356.1"/>
    <property type="molecule type" value="Genomic_DNA"/>
</dbReference>
<dbReference type="Pfam" id="PF04037">
    <property type="entry name" value="DUF382"/>
    <property type="match status" value="1"/>
</dbReference>
<dbReference type="EMBL" id="CAMXCT010002868">
    <property type="protein sequence ID" value="CAI4000981.1"/>
    <property type="molecule type" value="Genomic_DNA"/>
</dbReference>
<dbReference type="SMART" id="SM00581">
    <property type="entry name" value="PSP"/>
    <property type="match status" value="1"/>
</dbReference>
<evidence type="ECO:0000256" key="1">
    <source>
        <dbReference type="SAM" id="MobiDB-lite"/>
    </source>
</evidence>
<dbReference type="AlphaFoldDB" id="A0A9P1D120"/>
<evidence type="ECO:0000313" key="4">
    <source>
        <dbReference type="EMBL" id="CAL4788293.1"/>
    </source>
</evidence>
<evidence type="ECO:0000259" key="2">
    <source>
        <dbReference type="SMART" id="SM00581"/>
    </source>
</evidence>
<feature type="region of interest" description="Disordered" evidence="1">
    <location>
        <begin position="1"/>
        <end position="184"/>
    </location>
</feature>
<sequence length="789" mass="82752">MAEEEEKKDVEATKAEAKETPLDPAEKKRLEREAAERKRKNEKKKKLKEKKKAAKAEENKEAGSQPTVKGAGKPGGKGAKGKGGAKGKAGKAPGSTKPKDDDEIEVDYVVPEVLAGNDQPEDETFAAIMERFKYVEPEKKEEPDDDEDKPKKRAKPKASLLEEAEDSDDDQNAGKVSKKKQRVQNRMSVAELKTLVKRPDVVEVWDTTASDPRLLVYLKAYRNTVAVPRHWSSKRKYMAGKRGVEKPPFKLPDFIEATGIAKIRQAIMEKQADMSFRQKSRERVHPKMGKLDIDYQVLHDAFFKFANKPKLSKHNDMYYEGKEYETKMLTKRPGQLSAALKEALGMDDGAPPPWLFNMQRYGPPPAYPNLKIPGLNAPIPEGAEYGYHPGGWGKPPVDEFGNPLYGDWKADQAPTPSAPEDATLWGEVDDFEEEEEDDEVEAERGDGAATPMLGTATPLVGSGSATPVVSGGVHSISGVSSMTSGMDTPGTGTRSKKGGIASVSGISSASLTPTPQLFQVLEEQKSRSAKKGVYPTSHTYKVGSRSGGGSSTPIGGVGSSGTGTPLAGIGTPIGGIGTPIAGIGTPHGISTPHGIGTPGMGTRTPHGITTPLGVGSAGHGTGTGTPGMGTPGVGTPIGGIGTPVGGGGVHTPVGGIATPVGGIATPLGGIATPVGGIATPVGGIATPVGQHTPAGVATPVGGVSTPTGMPGAPTPVGGADTPGPVTMNLNPEQVETEGILTADIIRQQLKQHEEAAAKAKLAAGQKEVEQKKTVAKPTKKRKEKTKFKF</sequence>
<feature type="region of interest" description="Disordered" evidence="1">
    <location>
        <begin position="431"/>
        <end position="452"/>
    </location>
</feature>